<proteinExistence type="predicted"/>
<accession>A0A1F7F5R0</accession>
<feature type="signal peptide" evidence="1">
    <location>
        <begin position="1"/>
        <end position="19"/>
    </location>
</feature>
<comment type="caution">
    <text evidence="2">The sequence shown here is derived from an EMBL/GenBank/DDBJ whole genome shotgun (WGS) entry which is preliminary data.</text>
</comment>
<protein>
    <submittedName>
        <fullName evidence="2">Uncharacterized protein</fullName>
    </submittedName>
</protein>
<dbReference type="AlphaFoldDB" id="A0A1F7F5R0"/>
<gene>
    <name evidence="2" type="ORF">A2519_04735</name>
</gene>
<feature type="chain" id="PRO_5009528411" evidence="1">
    <location>
        <begin position="20"/>
        <end position="279"/>
    </location>
</feature>
<evidence type="ECO:0000313" key="2">
    <source>
        <dbReference type="EMBL" id="OGK01867.1"/>
    </source>
</evidence>
<dbReference type="Proteomes" id="UP000179243">
    <property type="component" value="Unassembled WGS sequence"/>
</dbReference>
<name>A0A1F7F5R0_UNCRA</name>
<organism evidence="2 3">
    <name type="scientific">Candidatus Raymondbacteria bacterium RIFOXYD12_FULL_49_13</name>
    <dbReference type="NCBI Taxonomy" id="1817890"/>
    <lineage>
        <taxon>Bacteria</taxon>
        <taxon>Raymondiibacteriota</taxon>
    </lineage>
</organism>
<keyword evidence="1" id="KW-0732">Signal</keyword>
<evidence type="ECO:0000256" key="1">
    <source>
        <dbReference type="SAM" id="SignalP"/>
    </source>
</evidence>
<evidence type="ECO:0000313" key="3">
    <source>
        <dbReference type="Proteomes" id="UP000179243"/>
    </source>
</evidence>
<sequence length="279" mass="31722">MKTACIAILSLALSISAFSREKFSFMQEFHGSWDGLIFFMHKDTAYKARYFIETNVSARIAMAGYDNRAFFFLEYKVKTGLGRQSDIVIFDPRDIAFASNPVFEYRFKKVRAQAGLDHSCLHDIDRDDHKTEYWNEFFLSACSPNYLLEEFRPYILSHPLATPFERTSWYAMYGYFSKDFFGLANPSAISGGHTLQHEFSAGAGYSPGKTGPVIVNARLGIRVLVDEAGHAYQTCTPELECHMAPGTYGFMFFLKYNALDQSPVRPRDGLLELGIRGYL</sequence>
<dbReference type="EMBL" id="MFYX01000117">
    <property type="protein sequence ID" value="OGK01867.1"/>
    <property type="molecule type" value="Genomic_DNA"/>
</dbReference>
<reference evidence="2 3" key="1">
    <citation type="journal article" date="2016" name="Nat. Commun.">
        <title>Thousands of microbial genomes shed light on interconnected biogeochemical processes in an aquifer system.</title>
        <authorList>
            <person name="Anantharaman K."/>
            <person name="Brown C.T."/>
            <person name="Hug L.A."/>
            <person name="Sharon I."/>
            <person name="Castelle C.J."/>
            <person name="Probst A.J."/>
            <person name="Thomas B.C."/>
            <person name="Singh A."/>
            <person name="Wilkins M.J."/>
            <person name="Karaoz U."/>
            <person name="Brodie E.L."/>
            <person name="Williams K.H."/>
            <person name="Hubbard S.S."/>
            <person name="Banfield J.F."/>
        </authorList>
    </citation>
    <scope>NUCLEOTIDE SEQUENCE [LARGE SCALE GENOMIC DNA]</scope>
</reference>